<gene>
    <name evidence="2" type="ORF">SAMN04489724_4643</name>
</gene>
<dbReference type="OrthoDB" id="9773828at2"/>
<feature type="domain" description="NADP-dependent oxidoreductase" evidence="1">
    <location>
        <begin position="15"/>
        <end position="285"/>
    </location>
</feature>
<dbReference type="GO" id="GO:0016491">
    <property type="term" value="F:oxidoreductase activity"/>
    <property type="evidence" value="ECO:0007669"/>
    <property type="project" value="InterPro"/>
</dbReference>
<dbReference type="SUPFAM" id="SSF51430">
    <property type="entry name" value="NAD(P)-linked oxidoreductase"/>
    <property type="match status" value="1"/>
</dbReference>
<dbReference type="InterPro" id="IPR053135">
    <property type="entry name" value="AKR2_Oxidoreductase"/>
</dbReference>
<protein>
    <submittedName>
        <fullName evidence="2">Predicted oxidoreductase</fullName>
    </submittedName>
</protein>
<dbReference type="InterPro" id="IPR023210">
    <property type="entry name" value="NADP_OxRdtase_dom"/>
</dbReference>
<keyword evidence="3" id="KW-1185">Reference proteome</keyword>
<name>A0A1I7E0H2_9BACT</name>
<dbReference type="PRINTS" id="PR00069">
    <property type="entry name" value="ALDKETRDTASE"/>
</dbReference>
<dbReference type="AlphaFoldDB" id="A0A1I7E0H2"/>
<dbReference type="EMBL" id="FPBF01000009">
    <property type="protein sequence ID" value="SFU17414.1"/>
    <property type="molecule type" value="Genomic_DNA"/>
</dbReference>
<proteinExistence type="predicted"/>
<evidence type="ECO:0000313" key="2">
    <source>
        <dbReference type="EMBL" id="SFU17414.1"/>
    </source>
</evidence>
<reference evidence="3" key="1">
    <citation type="submission" date="2016-10" db="EMBL/GenBank/DDBJ databases">
        <authorList>
            <person name="Varghese N."/>
            <person name="Submissions S."/>
        </authorList>
    </citation>
    <scope>NUCLEOTIDE SEQUENCE [LARGE SCALE GENOMIC DNA]</scope>
    <source>
        <strain evidence="3">DSM 23445</strain>
    </source>
</reference>
<dbReference type="STRING" id="305507.SAMN04489724_4643"/>
<dbReference type="PANTHER" id="PTHR43312">
    <property type="entry name" value="D-THREO-ALDOSE 1-DEHYDROGENASE"/>
    <property type="match status" value="1"/>
</dbReference>
<dbReference type="CDD" id="cd19086">
    <property type="entry name" value="AKR_AKR11C1"/>
    <property type="match status" value="1"/>
</dbReference>
<dbReference type="PANTHER" id="PTHR43312:SF1">
    <property type="entry name" value="NADP-DEPENDENT OXIDOREDUCTASE DOMAIN-CONTAINING PROTEIN"/>
    <property type="match status" value="1"/>
</dbReference>
<evidence type="ECO:0000259" key="1">
    <source>
        <dbReference type="Pfam" id="PF00248"/>
    </source>
</evidence>
<dbReference type="InterPro" id="IPR020471">
    <property type="entry name" value="AKR"/>
</dbReference>
<accession>A0A1I7E0H2</accession>
<evidence type="ECO:0000313" key="3">
    <source>
        <dbReference type="Proteomes" id="UP000199673"/>
    </source>
</evidence>
<dbReference type="Proteomes" id="UP000199673">
    <property type="component" value="Unassembled WGS sequence"/>
</dbReference>
<dbReference type="InterPro" id="IPR036812">
    <property type="entry name" value="NAD(P)_OxRdtase_dom_sf"/>
</dbReference>
<sequence length="296" mass="33017">MKKRKIPGLEFEINPIALGCMSLNGNLKADQKIIDAAISAGIDFLDTADLYQKGLNEEVVGAAIKERRKDVILATKVGNQLREDGDGWDWNPRKAYILEAVEKSLARLQTDYIDLYQLHGGTLEDPWDETLEAFDILKSQGKIRAFGISSIRPNVIRKVLAMSSPATIMMQYSPLDRRPEEAAFPLIAESNTRVLVRGAFAKGYLIDKSAQPFLDYSAAEVKEIRELIADSRLLPEAFLIRFGLMQPAVGSLVIGASSVQQVEKINFANQQHAMISEDLMKEISAKIPLNLYTQHR</sequence>
<organism evidence="2 3">
    <name type="scientific">Algoriphagus locisalis</name>
    <dbReference type="NCBI Taxonomy" id="305507"/>
    <lineage>
        <taxon>Bacteria</taxon>
        <taxon>Pseudomonadati</taxon>
        <taxon>Bacteroidota</taxon>
        <taxon>Cytophagia</taxon>
        <taxon>Cytophagales</taxon>
        <taxon>Cyclobacteriaceae</taxon>
        <taxon>Algoriphagus</taxon>
    </lineage>
</organism>
<dbReference type="Gene3D" id="3.20.20.100">
    <property type="entry name" value="NADP-dependent oxidoreductase domain"/>
    <property type="match status" value="1"/>
</dbReference>
<dbReference type="Pfam" id="PF00248">
    <property type="entry name" value="Aldo_ket_red"/>
    <property type="match status" value="1"/>
</dbReference>
<dbReference type="RefSeq" id="WP_091697714.1">
    <property type="nucleotide sequence ID" value="NZ_FPBF01000009.1"/>
</dbReference>